<keyword evidence="1 2" id="KW-0808">Transferase</keyword>
<feature type="binding site" evidence="2">
    <location>
        <position position="44"/>
    </location>
    <ligand>
        <name>substrate</name>
    </ligand>
</feature>
<dbReference type="PROSITE" id="PS01066">
    <property type="entry name" value="UPP_SYNTHASE"/>
    <property type="match status" value="1"/>
</dbReference>
<feature type="binding site" evidence="2">
    <location>
        <position position="78"/>
    </location>
    <ligand>
        <name>substrate</name>
    </ligand>
</feature>
<comment type="subunit">
    <text evidence="2">Homodimer.</text>
</comment>
<comment type="cofactor">
    <cofactor evidence="2">
        <name>Mg(2+)</name>
        <dbReference type="ChEBI" id="CHEBI:18420"/>
    </cofactor>
    <text evidence="2">Binds 2 magnesium ions per subunit.</text>
</comment>
<dbReference type="GO" id="GO:0000287">
    <property type="term" value="F:magnesium ion binding"/>
    <property type="evidence" value="ECO:0007669"/>
    <property type="project" value="UniProtKB-UniRule"/>
</dbReference>
<reference evidence="3 4" key="1">
    <citation type="submission" date="2017-06" db="EMBL/GenBank/DDBJ databases">
        <title>Genome sequencing of cyanobaciteial culture collection at National Institute for Environmental Studies (NIES).</title>
        <authorList>
            <person name="Hirose Y."/>
            <person name="Shimura Y."/>
            <person name="Fujisawa T."/>
            <person name="Nakamura Y."/>
            <person name="Kawachi M."/>
        </authorList>
    </citation>
    <scope>NUCLEOTIDE SEQUENCE [LARGE SCALE GENOMIC DNA]</scope>
    <source>
        <strain evidence="3 4">NIES-2135</strain>
    </source>
</reference>
<feature type="binding site" evidence="2">
    <location>
        <begin position="72"/>
        <end position="74"/>
    </location>
    <ligand>
        <name>substrate</name>
    </ligand>
</feature>
<evidence type="ECO:0000313" key="4">
    <source>
        <dbReference type="Proteomes" id="UP000217895"/>
    </source>
</evidence>
<feature type="active site" description="Proton acceptor" evidence="2">
    <location>
        <position position="75"/>
    </location>
</feature>
<name>A0A1Z4JPU7_LEPBY</name>
<feature type="binding site" evidence="2">
    <location>
        <position position="76"/>
    </location>
    <ligand>
        <name>substrate</name>
    </ligand>
</feature>
<comment type="function">
    <text evidence="2">Catalyzes the condensation of isopentenyl diphosphate (IPP) with allylic pyrophosphates generating different type of terpenoids.</text>
</comment>
<dbReference type="GO" id="GO:0016094">
    <property type="term" value="P:polyprenol biosynthetic process"/>
    <property type="evidence" value="ECO:0007669"/>
    <property type="project" value="TreeGrafter"/>
</dbReference>
<comment type="similarity">
    <text evidence="2">Belongs to the UPP synthase family.</text>
</comment>
<feature type="binding site" evidence="2">
    <location>
        <begin position="28"/>
        <end position="31"/>
    </location>
    <ligand>
        <name>substrate</name>
    </ligand>
</feature>
<proteinExistence type="inferred from homology"/>
<feature type="binding site" evidence="2">
    <location>
        <position position="40"/>
    </location>
    <ligand>
        <name>substrate</name>
    </ligand>
</feature>
<dbReference type="SUPFAM" id="SSF64005">
    <property type="entry name" value="Undecaprenyl diphosphate synthase"/>
    <property type="match status" value="1"/>
</dbReference>
<dbReference type="InterPro" id="IPR036424">
    <property type="entry name" value="UPP_synth-like_sf"/>
</dbReference>
<feature type="binding site" evidence="2">
    <location>
        <position position="32"/>
    </location>
    <ligand>
        <name>substrate</name>
    </ligand>
</feature>
<dbReference type="AlphaFoldDB" id="A0A1Z4JPU7"/>
<accession>A0A1Z4JPU7</accession>
<dbReference type="PANTHER" id="PTHR10291:SF0">
    <property type="entry name" value="DEHYDRODOLICHYL DIPHOSPHATE SYNTHASE 2"/>
    <property type="match status" value="1"/>
</dbReference>
<sequence length="261" mass="29660">MSSQDFSSLPKNLDPTRLPSHIAIIMDGNGRWATRRGLPRFAGHRKGANALKELLRCCKDWGIPTLTAYAFSTENWNRPRSEVQFLMNLFEQLLCHELAEMQREGVKITFIGDVSSLSASLRQEMQRTVQETACNSAVHLNVAINYGSRHELVTACRQLAQQVQQGTLDASDIDASRLEEQLYTAGMPDPDLLIRTSGEMRLSNYLLWQMAYTELYFTDVLFPDFDRSMLHDALVQYQNRDRRFGKIALTVPQTLVNAVSN</sequence>
<feature type="binding site" evidence="2">
    <location>
        <position position="214"/>
    </location>
    <ligand>
        <name>Mg(2+)</name>
        <dbReference type="ChEBI" id="CHEBI:18420"/>
    </ligand>
</feature>
<evidence type="ECO:0000256" key="2">
    <source>
        <dbReference type="HAMAP-Rule" id="MF_01139"/>
    </source>
</evidence>
<dbReference type="NCBIfam" id="TIGR00055">
    <property type="entry name" value="uppS"/>
    <property type="match status" value="1"/>
</dbReference>
<feature type="binding site" evidence="2">
    <location>
        <position position="195"/>
    </location>
    <ligand>
        <name>substrate</name>
    </ligand>
</feature>
<dbReference type="PANTHER" id="PTHR10291">
    <property type="entry name" value="DEHYDRODOLICHYL DIPHOSPHATE SYNTHASE FAMILY MEMBER"/>
    <property type="match status" value="1"/>
</dbReference>
<feature type="binding site" evidence="2">
    <location>
        <position position="27"/>
    </location>
    <ligand>
        <name>Mg(2+)</name>
        <dbReference type="ChEBI" id="CHEBI:18420"/>
    </ligand>
</feature>
<dbReference type="InterPro" id="IPR001441">
    <property type="entry name" value="UPP_synth-like"/>
</dbReference>
<keyword evidence="4" id="KW-1185">Reference proteome</keyword>
<feature type="active site" evidence="2">
    <location>
        <position position="27"/>
    </location>
</feature>
<dbReference type="NCBIfam" id="NF011406">
    <property type="entry name" value="PRK14831.1"/>
    <property type="match status" value="1"/>
</dbReference>
<dbReference type="FunFam" id="3.40.1180.10:FF:000001">
    <property type="entry name" value="(2E,6E)-farnesyl-diphosphate-specific ditrans,polycis-undecaprenyl-diphosphate synthase"/>
    <property type="match status" value="1"/>
</dbReference>
<dbReference type="EMBL" id="AP018203">
    <property type="protein sequence ID" value="BAY58739.1"/>
    <property type="molecule type" value="Genomic_DNA"/>
</dbReference>
<organism evidence="3 4">
    <name type="scientific">Leptolyngbya boryana NIES-2135</name>
    <dbReference type="NCBI Taxonomy" id="1973484"/>
    <lineage>
        <taxon>Bacteria</taxon>
        <taxon>Bacillati</taxon>
        <taxon>Cyanobacteriota</taxon>
        <taxon>Cyanophyceae</taxon>
        <taxon>Leptolyngbyales</taxon>
        <taxon>Leptolyngbyaceae</taxon>
        <taxon>Leptolyngbya group</taxon>
        <taxon>Leptolyngbya</taxon>
    </lineage>
</organism>
<dbReference type="HAMAP" id="MF_01139">
    <property type="entry name" value="ISPT"/>
    <property type="match status" value="1"/>
</dbReference>
<evidence type="ECO:0000256" key="1">
    <source>
        <dbReference type="ARBA" id="ARBA00022679"/>
    </source>
</evidence>
<dbReference type="CDD" id="cd00475">
    <property type="entry name" value="Cis_IPPS"/>
    <property type="match status" value="1"/>
</dbReference>
<dbReference type="Pfam" id="PF01255">
    <property type="entry name" value="Prenyltransf"/>
    <property type="match status" value="1"/>
</dbReference>
<dbReference type="NCBIfam" id="NF011405">
    <property type="entry name" value="PRK14830.1"/>
    <property type="match status" value="1"/>
</dbReference>
<gene>
    <name evidence="3" type="ORF">NIES2135_56130</name>
</gene>
<dbReference type="Gene3D" id="3.40.1180.10">
    <property type="entry name" value="Decaprenyl diphosphate synthase-like"/>
    <property type="match status" value="1"/>
</dbReference>
<dbReference type="GO" id="GO:0045547">
    <property type="term" value="F:ditrans,polycis-polyprenyl diphosphate synthase [(2E,6E)-farnesyl diphosphate specific] activity"/>
    <property type="evidence" value="ECO:0007669"/>
    <property type="project" value="TreeGrafter"/>
</dbReference>
<keyword evidence="2" id="KW-0460">Magnesium</keyword>
<dbReference type="Proteomes" id="UP000217895">
    <property type="component" value="Chromosome"/>
</dbReference>
<dbReference type="InterPro" id="IPR018520">
    <property type="entry name" value="UPP_synth-like_CS"/>
</dbReference>
<evidence type="ECO:0000313" key="3">
    <source>
        <dbReference type="EMBL" id="BAY58739.1"/>
    </source>
</evidence>
<feature type="binding site" evidence="2">
    <location>
        <begin position="201"/>
        <end position="203"/>
    </location>
    <ligand>
        <name>substrate</name>
    </ligand>
</feature>
<dbReference type="EC" id="2.5.1.-" evidence="2"/>
<keyword evidence="2" id="KW-0479">Metal-binding</keyword>
<protein>
    <recommendedName>
        <fullName evidence="2">Isoprenyl transferase</fullName>
        <ecNumber evidence="2">2.5.1.-</ecNumber>
    </recommendedName>
</protein>